<keyword evidence="4" id="KW-0804">Transcription</keyword>
<dbReference type="GO" id="GO:0003677">
    <property type="term" value="F:DNA binding"/>
    <property type="evidence" value="ECO:0007669"/>
    <property type="project" value="UniProtKB-KW"/>
</dbReference>
<dbReference type="Pfam" id="PF04397">
    <property type="entry name" value="LytTR"/>
    <property type="match status" value="1"/>
</dbReference>
<evidence type="ECO:0000256" key="4">
    <source>
        <dbReference type="ARBA" id="ARBA00023163"/>
    </source>
</evidence>
<dbReference type="GO" id="GO:0000156">
    <property type="term" value="F:phosphorelay response regulator activity"/>
    <property type="evidence" value="ECO:0007669"/>
    <property type="project" value="InterPro"/>
</dbReference>
<evidence type="ECO:0000256" key="2">
    <source>
        <dbReference type="ARBA" id="ARBA00023015"/>
    </source>
</evidence>
<comment type="caution">
    <text evidence="6">The sequence shown here is derived from an EMBL/GenBank/DDBJ whole genome shotgun (WGS) entry which is preliminary data.</text>
</comment>
<dbReference type="AlphaFoldDB" id="A0A845QKS0"/>
<sequence>MEIKIEIDEVCTESEVTIRTSCMTEEIHELIQRLSSAKQNLLAGFLDDMVYLLDPKDIVRFYALEQKVFAQTLEGEFVIRLRLYELEGRLDQKLFLRISNSEIVNLKHIAKLDLSFSGTICMTLTNGENVFASRRNVAHIKRILGI</sequence>
<gene>
    <name evidence="6" type="ORF">D0435_12445</name>
</gene>
<protein>
    <submittedName>
        <fullName evidence="6">LytTR family transcriptional regulator</fullName>
    </submittedName>
</protein>
<dbReference type="PROSITE" id="PS50930">
    <property type="entry name" value="HTH_LYTTR"/>
    <property type="match status" value="1"/>
</dbReference>
<keyword evidence="1" id="KW-0963">Cytoplasm</keyword>
<dbReference type="Gene3D" id="2.40.50.1020">
    <property type="entry name" value="LytTr DNA-binding domain"/>
    <property type="match status" value="1"/>
</dbReference>
<dbReference type="Proteomes" id="UP000446866">
    <property type="component" value="Unassembled WGS sequence"/>
</dbReference>
<evidence type="ECO:0000313" key="6">
    <source>
        <dbReference type="EMBL" id="NBH62459.1"/>
    </source>
</evidence>
<dbReference type="RefSeq" id="WP_160202746.1">
    <property type="nucleotide sequence ID" value="NZ_QXWK01000025.1"/>
</dbReference>
<reference evidence="6 7" key="1">
    <citation type="submission" date="2018-08" db="EMBL/GenBank/DDBJ databases">
        <title>Murine metabolic-syndrome-specific gut microbial biobank.</title>
        <authorList>
            <person name="Liu C."/>
        </authorList>
    </citation>
    <scope>NUCLEOTIDE SEQUENCE [LARGE SCALE GENOMIC DNA]</scope>
    <source>
        <strain evidence="6 7">28</strain>
    </source>
</reference>
<keyword evidence="2" id="KW-0805">Transcription regulation</keyword>
<accession>A0A845QKS0</accession>
<evidence type="ECO:0000256" key="3">
    <source>
        <dbReference type="ARBA" id="ARBA00023125"/>
    </source>
</evidence>
<dbReference type="SMART" id="SM00850">
    <property type="entry name" value="LytTR"/>
    <property type="match status" value="1"/>
</dbReference>
<dbReference type="PANTHER" id="PTHR37299:SF2">
    <property type="entry name" value="HTH LYTTR-TYPE DOMAIN-CONTAINING PROTEIN"/>
    <property type="match status" value="1"/>
</dbReference>
<evidence type="ECO:0000256" key="1">
    <source>
        <dbReference type="ARBA" id="ARBA00022490"/>
    </source>
</evidence>
<proteinExistence type="predicted"/>
<dbReference type="PANTHER" id="PTHR37299">
    <property type="entry name" value="TRANSCRIPTIONAL REGULATOR-RELATED"/>
    <property type="match status" value="1"/>
</dbReference>
<name>A0A845QKS0_9FIRM</name>
<evidence type="ECO:0000313" key="7">
    <source>
        <dbReference type="Proteomes" id="UP000446866"/>
    </source>
</evidence>
<keyword evidence="7" id="KW-1185">Reference proteome</keyword>
<keyword evidence="3" id="KW-0238">DNA-binding</keyword>
<organism evidence="6 7">
    <name type="scientific">Anaerotruncus colihominis</name>
    <dbReference type="NCBI Taxonomy" id="169435"/>
    <lineage>
        <taxon>Bacteria</taxon>
        <taxon>Bacillati</taxon>
        <taxon>Bacillota</taxon>
        <taxon>Clostridia</taxon>
        <taxon>Eubacteriales</taxon>
        <taxon>Oscillospiraceae</taxon>
        <taxon>Anaerotruncus</taxon>
    </lineage>
</organism>
<evidence type="ECO:0000259" key="5">
    <source>
        <dbReference type="PROSITE" id="PS50930"/>
    </source>
</evidence>
<feature type="domain" description="HTH LytTR-type" evidence="5">
    <location>
        <begin position="42"/>
        <end position="146"/>
    </location>
</feature>
<dbReference type="InterPro" id="IPR007492">
    <property type="entry name" value="LytTR_DNA-bd_dom"/>
</dbReference>
<dbReference type="EMBL" id="QXWK01000025">
    <property type="protein sequence ID" value="NBH62459.1"/>
    <property type="molecule type" value="Genomic_DNA"/>
</dbReference>
<dbReference type="InterPro" id="IPR046947">
    <property type="entry name" value="LytR-like"/>
</dbReference>